<comment type="similarity">
    <text evidence="1">Belongs to the SAP18 family.</text>
</comment>
<reference evidence="3" key="1">
    <citation type="journal article" date="2020" name="Fungal Divers.">
        <title>Resolving the Mortierellaceae phylogeny through synthesis of multi-gene phylogenetics and phylogenomics.</title>
        <authorList>
            <person name="Vandepol N."/>
            <person name="Liber J."/>
            <person name="Desiro A."/>
            <person name="Na H."/>
            <person name="Kennedy M."/>
            <person name="Barry K."/>
            <person name="Grigoriev I.V."/>
            <person name="Miller A.N."/>
            <person name="O'Donnell K."/>
            <person name="Stajich J.E."/>
            <person name="Bonito G."/>
        </authorList>
    </citation>
    <scope>NUCLEOTIDE SEQUENCE</scope>
    <source>
        <strain evidence="3">REB-010B</strain>
    </source>
</reference>
<evidence type="ECO:0000313" key="3">
    <source>
        <dbReference type="EMBL" id="KAG0329625.1"/>
    </source>
</evidence>
<protein>
    <submittedName>
        <fullName evidence="3">MtDNA inheritance, partitioning of the mitochondrial organelle</fullName>
    </submittedName>
</protein>
<dbReference type="OrthoDB" id="440566at2759"/>
<evidence type="ECO:0000256" key="2">
    <source>
        <dbReference type="SAM" id="MobiDB-lite"/>
    </source>
</evidence>
<evidence type="ECO:0000256" key="1">
    <source>
        <dbReference type="ARBA" id="ARBA00009143"/>
    </source>
</evidence>
<gene>
    <name evidence="3" type="primary">DML1_1</name>
    <name evidence="3" type="ORF">BGZ99_001232</name>
</gene>
<dbReference type="PANTHER" id="PTHR13082:SF0">
    <property type="entry name" value="HISTONE DEACETYLASE COMPLEX SUBUNIT SAP18"/>
    <property type="match status" value="1"/>
</dbReference>
<dbReference type="GO" id="GO:0005634">
    <property type="term" value="C:nucleus"/>
    <property type="evidence" value="ECO:0007669"/>
    <property type="project" value="TreeGrafter"/>
</dbReference>
<feature type="region of interest" description="Disordered" evidence="2">
    <location>
        <begin position="1"/>
        <end position="23"/>
    </location>
</feature>
<feature type="region of interest" description="Disordered" evidence="2">
    <location>
        <begin position="200"/>
        <end position="285"/>
    </location>
</feature>
<name>A0A9P6V0M7_9FUNG</name>
<dbReference type="PANTHER" id="PTHR13082">
    <property type="entry name" value="SAP18"/>
    <property type="match status" value="1"/>
</dbReference>
<dbReference type="Gene3D" id="3.10.20.550">
    <property type="entry name" value="ASAP complex, SAP18 subunit"/>
    <property type="match status" value="1"/>
</dbReference>
<proteinExistence type="inferred from homology"/>
<feature type="compositionally biased region" description="Polar residues" evidence="2">
    <location>
        <begin position="146"/>
        <end position="156"/>
    </location>
</feature>
<feature type="compositionally biased region" description="Gly residues" evidence="2">
    <location>
        <begin position="230"/>
        <end position="241"/>
    </location>
</feature>
<feature type="region of interest" description="Disordered" evidence="2">
    <location>
        <begin position="137"/>
        <end position="157"/>
    </location>
</feature>
<dbReference type="Proteomes" id="UP000738325">
    <property type="component" value="Unassembled WGS sequence"/>
</dbReference>
<evidence type="ECO:0000313" key="4">
    <source>
        <dbReference type="Proteomes" id="UP000738325"/>
    </source>
</evidence>
<dbReference type="Pfam" id="PF06487">
    <property type="entry name" value="SAP18"/>
    <property type="match status" value="1"/>
</dbReference>
<sequence length="285" mass="29733">MSDTQATSKPPAGKPSTDATPPLDREKLCPFLLRMYYCQGQHHRVDDFSPTSTPPQSSELRLYTWKDATLGEITSLVKQAIPDLVSQAGAGGQLAFRHIYLDINRGIFVGRDVGMVRLDNSHQGSVVGAASDITPKEGLSTKDIHANNSESGTRATISGALAGSRTAGSGSKAYEKSLKSINFVTGDYLDIAITSPTAPGFTSPLSQRQQASSGGGSSGGAIRHRKRSGRSGGGGGAGASGSMGDRLSGRLGGEFGRNGRNQGSGRNGGLDIKNEPSWKGRGRGR</sequence>
<dbReference type="EMBL" id="JAAAIP010000013">
    <property type="protein sequence ID" value="KAG0329625.1"/>
    <property type="molecule type" value="Genomic_DNA"/>
</dbReference>
<dbReference type="AlphaFoldDB" id="A0A9P6V0M7"/>
<dbReference type="InterPro" id="IPR010516">
    <property type="entry name" value="SAP18"/>
</dbReference>
<organism evidence="3 4">
    <name type="scientific">Dissophora globulifera</name>
    <dbReference type="NCBI Taxonomy" id="979702"/>
    <lineage>
        <taxon>Eukaryota</taxon>
        <taxon>Fungi</taxon>
        <taxon>Fungi incertae sedis</taxon>
        <taxon>Mucoromycota</taxon>
        <taxon>Mortierellomycotina</taxon>
        <taxon>Mortierellomycetes</taxon>
        <taxon>Mortierellales</taxon>
        <taxon>Mortierellaceae</taxon>
        <taxon>Dissophora</taxon>
    </lineage>
</organism>
<comment type="caution">
    <text evidence="3">The sequence shown here is derived from an EMBL/GenBank/DDBJ whole genome shotgun (WGS) entry which is preliminary data.</text>
</comment>
<keyword evidence="4" id="KW-1185">Reference proteome</keyword>
<dbReference type="InterPro" id="IPR042534">
    <property type="entry name" value="SAP18_sf"/>
</dbReference>
<accession>A0A9P6V0M7</accession>